<dbReference type="CDD" id="cd00190">
    <property type="entry name" value="Tryp_SPc"/>
    <property type="match status" value="2"/>
</dbReference>
<organism evidence="8 9">
    <name type="scientific">Stylophora pistillata</name>
    <name type="common">Smooth cauliflower coral</name>
    <dbReference type="NCBI Taxonomy" id="50429"/>
    <lineage>
        <taxon>Eukaryota</taxon>
        <taxon>Metazoa</taxon>
        <taxon>Cnidaria</taxon>
        <taxon>Anthozoa</taxon>
        <taxon>Hexacorallia</taxon>
        <taxon>Scleractinia</taxon>
        <taxon>Astrocoeniina</taxon>
        <taxon>Pocilloporidae</taxon>
        <taxon>Stylophora</taxon>
    </lineage>
</organism>
<keyword evidence="2 5" id="KW-0378">Hydrolase</keyword>
<reference evidence="9" key="1">
    <citation type="journal article" date="2017" name="bioRxiv">
        <title>Comparative analysis of the genomes of Stylophora pistillata and Acropora digitifera provides evidence for extensive differences between species of corals.</title>
        <authorList>
            <person name="Voolstra C.R."/>
            <person name="Li Y."/>
            <person name="Liew Y.J."/>
            <person name="Baumgarten S."/>
            <person name="Zoccola D."/>
            <person name="Flot J.-F."/>
            <person name="Tambutte S."/>
            <person name="Allemand D."/>
            <person name="Aranda M."/>
        </authorList>
    </citation>
    <scope>NUCLEOTIDE SEQUENCE [LARGE SCALE GENOMIC DNA]</scope>
</reference>
<comment type="caution">
    <text evidence="8">The sequence shown here is derived from an EMBL/GenBank/DDBJ whole genome shotgun (WGS) entry which is preliminary data.</text>
</comment>
<evidence type="ECO:0000256" key="4">
    <source>
        <dbReference type="ARBA" id="ARBA00023157"/>
    </source>
</evidence>
<feature type="region of interest" description="Disordered" evidence="6">
    <location>
        <begin position="33"/>
        <end position="80"/>
    </location>
</feature>
<name>A0A2B4SA38_STYPI</name>
<dbReference type="GO" id="GO:0004252">
    <property type="term" value="F:serine-type endopeptidase activity"/>
    <property type="evidence" value="ECO:0007669"/>
    <property type="project" value="InterPro"/>
</dbReference>
<dbReference type="InterPro" id="IPR033116">
    <property type="entry name" value="TRYPSIN_SER"/>
</dbReference>
<evidence type="ECO:0000256" key="6">
    <source>
        <dbReference type="SAM" id="MobiDB-lite"/>
    </source>
</evidence>
<dbReference type="GO" id="GO:0006508">
    <property type="term" value="P:proteolysis"/>
    <property type="evidence" value="ECO:0007669"/>
    <property type="project" value="UniProtKB-KW"/>
</dbReference>
<feature type="domain" description="Peptidase S1" evidence="7">
    <location>
        <begin position="97"/>
        <end position="328"/>
    </location>
</feature>
<keyword evidence="8" id="KW-0472">Membrane</keyword>
<evidence type="ECO:0000256" key="1">
    <source>
        <dbReference type="ARBA" id="ARBA00022670"/>
    </source>
</evidence>
<sequence length="789" mass="86212">MAMDDSTPKKRGSSLWWYIDQNELGSYCRSLFERTPKAQEGPEMETPENEVETPENEVESPENEVKTPEMEAPENNSSSSPFLKLPACGFRPSRVLVVGGVNAMPNSWPWMISLQRKGAHHCGGSLISTNWVLTAAHCLFERTPSLYTVVVGAHSLSGSTPVQETFKVKRLITHPNYTQGTENNDIALLELDRKVTLSLRVNLVCLPQKGSRIPPGTRCTITGWGLNSTYGAITDILQQEELPVASHSDCTKRNTETFVDERWMLCAGGLKDSAACKGDSGGPLSCLEGTRWVVRGVTSMVPWPCENDLYSVFARVSSFIDWINQNISGAQEGPEIETPENEVETPEFEACGFRPTKSLVIGGLNATPNSWPWMISLKRRGAHHCGGSLIRTNWVLTAAHCLFERTPSVYTVVVGAHSLSGSTPVQETFRVKRLITHPKFSWDTSKNDIALLELDRNVTKSLRVNLVCLPQQGSRIPPGTRCTITGWGFTRAFGPWADILQQADLPVASHSDCVKRNSAFPLTFPVDKRSMLCAGGHGDIGGCSGDSGGPFSCLEGTRWVLRGVTSWRPTQCQTDSYTVFARVSSLINWINQNISGAQEGPEMETPENEVETPEIEAPLAHCARWGSGIILYSFFPAPENNSSSSPFLTLPGAHSLSGSTPVQETFRVKRVIMHPKFSFDTGKNDIALLELDGNVTRSLRVNLVCLPQQGSRIPPGTRCTIAGWGFIRAFGPGADILQQAELAVASHSDCVKRNSAFPVTFPVDKRSMLCAGGQGDIGICSVNGIDISR</sequence>
<dbReference type="InterPro" id="IPR018114">
    <property type="entry name" value="TRYPSIN_HIS"/>
</dbReference>
<feature type="domain" description="Peptidase S1" evidence="7">
    <location>
        <begin position="360"/>
        <end position="595"/>
    </location>
</feature>
<dbReference type="SUPFAM" id="SSF50494">
    <property type="entry name" value="Trypsin-like serine proteases"/>
    <property type="match status" value="3"/>
</dbReference>
<proteinExistence type="predicted"/>
<dbReference type="OrthoDB" id="10061449at2759"/>
<dbReference type="InterPro" id="IPR001314">
    <property type="entry name" value="Peptidase_S1A"/>
</dbReference>
<dbReference type="PROSITE" id="PS50240">
    <property type="entry name" value="TRYPSIN_DOM"/>
    <property type="match status" value="3"/>
</dbReference>
<evidence type="ECO:0000256" key="2">
    <source>
        <dbReference type="ARBA" id="ARBA00022801"/>
    </source>
</evidence>
<dbReference type="STRING" id="50429.A0A2B4SA38"/>
<evidence type="ECO:0000313" key="8">
    <source>
        <dbReference type="EMBL" id="PFX26751.1"/>
    </source>
</evidence>
<dbReference type="PROSITE" id="PS00134">
    <property type="entry name" value="TRYPSIN_HIS"/>
    <property type="match status" value="2"/>
</dbReference>
<evidence type="ECO:0000256" key="5">
    <source>
        <dbReference type="RuleBase" id="RU363034"/>
    </source>
</evidence>
<feature type="compositionally biased region" description="Acidic residues" evidence="6">
    <location>
        <begin position="42"/>
        <end position="62"/>
    </location>
</feature>
<dbReference type="PANTHER" id="PTHR24252">
    <property type="entry name" value="ACROSIN-RELATED"/>
    <property type="match status" value="1"/>
</dbReference>
<dbReference type="Pfam" id="PF00089">
    <property type="entry name" value="Trypsin"/>
    <property type="match status" value="3"/>
</dbReference>
<keyword evidence="3 5" id="KW-0720">Serine protease</keyword>
<dbReference type="InterPro" id="IPR001254">
    <property type="entry name" value="Trypsin_dom"/>
</dbReference>
<keyword evidence="8" id="KW-0812">Transmembrane</keyword>
<dbReference type="InterPro" id="IPR043504">
    <property type="entry name" value="Peptidase_S1_PA_chymotrypsin"/>
</dbReference>
<evidence type="ECO:0000259" key="7">
    <source>
        <dbReference type="PROSITE" id="PS50240"/>
    </source>
</evidence>
<protein>
    <submittedName>
        <fullName evidence="8">Transmembrane protease serine 9</fullName>
    </submittedName>
</protein>
<keyword evidence="4" id="KW-1015">Disulfide bond</keyword>
<dbReference type="SMART" id="SM00020">
    <property type="entry name" value="Tryp_SPc"/>
    <property type="match status" value="3"/>
</dbReference>
<dbReference type="PROSITE" id="PS00135">
    <property type="entry name" value="TRYPSIN_SER"/>
    <property type="match status" value="2"/>
</dbReference>
<keyword evidence="1 5" id="KW-0645">Protease</keyword>
<evidence type="ECO:0000313" key="9">
    <source>
        <dbReference type="Proteomes" id="UP000225706"/>
    </source>
</evidence>
<dbReference type="PANTHER" id="PTHR24252:SF10">
    <property type="entry name" value="SERINE PROTEASE 56"/>
    <property type="match status" value="1"/>
</dbReference>
<feature type="domain" description="Peptidase S1" evidence="7">
    <location>
        <begin position="620"/>
        <end position="789"/>
    </location>
</feature>
<dbReference type="EMBL" id="LSMT01000118">
    <property type="protein sequence ID" value="PFX26751.1"/>
    <property type="molecule type" value="Genomic_DNA"/>
</dbReference>
<dbReference type="Proteomes" id="UP000225706">
    <property type="component" value="Unassembled WGS sequence"/>
</dbReference>
<dbReference type="AlphaFoldDB" id="A0A2B4SA38"/>
<dbReference type="InterPro" id="IPR009003">
    <property type="entry name" value="Peptidase_S1_PA"/>
</dbReference>
<keyword evidence="9" id="KW-1185">Reference proteome</keyword>
<accession>A0A2B4SA38</accession>
<dbReference type="FunFam" id="2.40.10.10:FF:000003">
    <property type="entry name" value="Transmembrane serine protease 3"/>
    <property type="match status" value="2"/>
</dbReference>
<dbReference type="Gene3D" id="2.40.10.10">
    <property type="entry name" value="Trypsin-like serine proteases"/>
    <property type="match status" value="3"/>
</dbReference>
<gene>
    <name evidence="8" type="primary">TMPRSS9</name>
    <name evidence="8" type="ORF">AWC38_SpisGene8541</name>
</gene>
<dbReference type="PRINTS" id="PR00722">
    <property type="entry name" value="CHYMOTRYPSIN"/>
</dbReference>
<evidence type="ECO:0000256" key="3">
    <source>
        <dbReference type="ARBA" id="ARBA00022825"/>
    </source>
</evidence>